<feature type="region of interest" description="Disordered" evidence="1">
    <location>
        <begin position="1"/>
        <end position="20"/>
    </location>
</feature>
<dbReference type="Pfam" id="PF25680">
    <property type="entry name" value="Mom"/>
    <property type="match status" value="1"/>
</dbReference>
<dbReference type="STRING" id="883.DvMF_0754"/>
<gene>
    <name evidence="2" type="ordered locus">DvMF_0754</name>
</gene>
<evidence type="ECO:0000313" key="2">
    <source>
        <dbReference type="EMBL" id="ACL07711.1"/>
    </source>
</evidence>
<sequence>MSRPSHHPPEPSPYTSPQGHEPGFILGAHGGVVGFGRAGFYVAAIPSADARAAIIKHHYSHRVVNNSYVHVGVYYQDNFAGVLSLGYALNPARADKVVAGSAQGDYLELNRMWLADVCPRNSESQALSYTFKYLRRACPGVAWVQSFADERCGRLGVVYQAANFLFVGSHLTDFLFLDGEYYHPMLLTAHKKSGERGRAIRAGKDRAIRLRFRQFRYVYFLKQPWRKRLRLPIQPYPKPQQAA</sequence>
<reference evidence="2" key="1">
    <citation type="submission" date="2008-10" db="EMBL/GenBank/DDBJ databases">
        <title>Complete sequence of Desulfovibrio vulgaris str. 'Miyazaki F'.</title>
        <authorList>
            <person name="Lucas S."/>
            <person name="Copeland A."/>
            <person name="Lapidus A."/>
            <person name="Glavina del Rio T."/>
            <person name="Dalin E."/>
            <person name="Tice H."/>
            <person name="Bruce D."/>
            <person name="Goodwin L."/>
            <person name="Pitluck S."/>
            <person name="Sims D."/>
            <person name="Brettin T."/>
            <person name="Detter J.C."/>
            <person name="Han C."/>
            <person name="Larimer F."/>
            <person name="Land M."/>
            <person name="Hauser L."/>
            <person name="Kyrpides N."/>
            <person name="Mikhailova N."/>
            <person name="Hazen T.C."/>
            <person name="Richardson P."/>
        </authorList>
    </citation>
    <scope>NUCLEOTIDE SEQUENCE</scope>
    <source>
        <strain evidence="2">Miyazaki F</strain>
    </source>
</reference>
<accession>B8DL08</accession>
<dbReference type="EMBL" id="CP001197">
    <property type="protein sequence ID" value="ACL07711.1"/>
    <property type="molecule type" value="Genomic_DNA"/>
</dbReference>
<dbReference type="eggNOG" id="ENOG502Z99H">
    <property type="taxonomic scope" value="Bacteria"/>
</dbReference>
<dbReference type="HOGENOM" id="CLU_080940_0_0_7"/>
<organism evidence="2">
    <name type="scientific">Nitratidesulfovibrio vulgaris (strain DSM 19637 / Miyazaki F)</name>
    <name type="common">Desulfovibrio vulgaris</name>
    <dbReference type="NCBI Taxonomy" id="883"/>
    <lineage>
        <taxon>Bacteria</taxon>
        <taxon>Pseudomonadati</taxon>
        <taxon>Thermodesulfobacteriota</taxon>
        <taxon>Desulfovibrionia</taxon>
        <taxon>Desulfovibrionales</taxon>
        <taxon>Desulfovibrionaceae</taxon>
        <taxon>Nitratidesulfovibrio</taxon>
    </lineage>
</organism>
<protein>
    <submittedName>
        <fullName evidence="2">Putative DNA modification protein</fullName>
    </submittedName>
</protein>
<name>B8DL08_NITV9</name>
<dbReference type="KEGG" id="dvm:DvMF_0754"/>
<dbReference type="InterPro" id="IPR057895">
    <property type="entry name" value="Mom"/>
</dbReference>
<dbReference type="AlphaFoldDB" id="B8DL08"/>
<proteinExistence type="predicted"/>
<evidence type="ECO:0000256" key="1">
    <source>
        <dbReference type="SAM" id="MobiDB-lite"/>
    </source>
</evidence>